<organism evidence="5 6">
    <name type="scientific">Streptomyces decoyicus</name>
    <dbReference type="NCBI Taxonomy" id="249567"/>
    <lineage>
        <taxon>Bacteria</taxon>
        <taxon>Bacillati</taxon>
        <taxon>Actinomycetota</taxon>
        <taxon>Actinomycetes</taxon>
        <taxon>Kitasatosporales</taxon>
        <taxon>Streptomycetaceae</taxon>
        <taxon>Streptomyces</taxon>
    </lineage>
</organism>
<reference evidence="5 6" key="1">
    <citation type="submission" date="2022-10" db="EMBL/GenBank/DDBJ databases">
        <title>The complete genomes of actinobacterial strains from the NBC collection.</title>
        <authorList>
            <person name="Joergensen T.S."/>
            <person name="Alvarez Arevalo M."/>
            <person name="Sterndorff E.B."/>
            <person name="Faurdal D."/>
            <person name="Vuksanovic O."/>
            <person name="Mourched A.-S."/>
            <person name="Charusanti P."/>
            <person name="Shaw S."/>
            <person name="Blin K."/>
            <person name="Weber T."/>
        </authorList>
    </citation>
    <scope>NUCLEOTIDE SEQUENCE [LARGE SCALE GENOMIC DNA]</scope>
    <source>
        <strain evidence="5 6">NBC 01774</strain>
    </source>
</reference>
<evidence type="ECO:0000256" key="4">
    <source>
        <dbReference type="ARBA" id="ARBA00023027"/>
    </source>
</evidence>
<proteinExistence type="inferred from homology"/>
<dbReference type="InterPro" id="IPR020904">
    <property type="entry name" value="Sc_DH/Rdtase_CS"/>
</dbReference>
<keyword evidence="2" id="KW-0058">Aromatic hydrocarbons catabolism</keyword>
<dbReference type="PRINTS" id="PR00081">
    <property type="entry name" value="GDHRDH"/>
</dbReference>
<dbReference type="RefSeq" id="WP_326616365.1">
    <property type="nucleotide sequence ID" value="NZ_CP109106.1"/>
</dbReference>
<evidence type="ECO:0000313" key="5">
    <source>
        <dbReference type="EMBL" id="WSB67142.1"/>
    </source>
</evidence>
<evidence type="ECO:0000256" key="2">
    <source>
        <dbReference type="ARBA" id="ARBA00022797"/>
    </source>
</evidence>
<protein>
    <submittedName>
        <fullName evidence="5">SDR family oxidoreductase</fullName>
    </submittedName>
</protein>
<sequence length="133" mass="13684">MANEPEKLAMAIGMTSLGRLGQPEDFTLSNAAFYPGPGGDPLYAAAKHAGLGLVRQFAYELAPETRVNAVAPGLLETGISGGAMGLADASLSRDVPITQVSKNTALGIVVRPENVVGSYVLLAAEELVTTTGR</sequence>
<name>A0ABZ1FAS0_9ACTN</name>
<dbReference type="PANTHER" id="PTHR43943:SF17">
    <property type="entry name" value="3-PHENYLPROPIONATE-DIHYDRODIOL_CINNAMIC ACID-DIHYDRODIOL DEHYDROGENASE"/>
    <property type="match status" value="1"/>
</dbReference>
<dbReference type="Proteomes" id="UP001344251">
    <property type="component" value="Chromosome"/>
</dbReference>
<comment type="similarity">
    <text evidence="1">Belongs to the short-chain dehydrogenases/reductases (SDR) family.</text>
</comment>
<gene>
    <name evidence="5" type="ORF">OG863_03725</name>
</gene>
<keyword evidence="6" id="KW-1185">Reference proteome</keyword>
<dbReference type="EMBL" id="CP109106">
    <property type="protein sequence ID" value="WSB67142.1"/>
    <property type="molecule type" value="Genomic_DNA"/>
</dbReference>
<accession>A0ABZ1FAS0</accession>
<evidence type="ECO:0000256" key="1">
    <source>
        <dbReference type="ARBA" id="ARBA00006484"/>
    </source>
</evidence>
<dbReference type="Gene3D" id="3.40.50.720">
    <property type="entry name" value="NAD(P)-binding Rossmann-like Domain"/>
    <property type="match status" value="1"/>
</dbReference>
<dbReference type="Pfam" id="PF13561">
    <property type="entry name" value="adh_short_C2"/>
    <property type="match status" value="1"/>
</dbReference>
<dbReference type="PROSITE" id="PS00061">
    <property type="entry name" value="ADH_SHORT"/>
    <property type="match status" value="1"/>
</dbReference>
<evidence type="ECO:0000313" key="6">
    <source>
        <dbReference type="Proteomes" id="UP001344251"/>
    </source>
</evidence>
<dbReference type="InterPro" id="IPR002347">
    <property type="entry name" value="SDR_fam"/>
</dbReference>
<dbReference type="SUPFAM" id="SSF51735">
    <property type="entry name" value="NAD(P)-binding Rossmann-fold domains"/>
    <property type="match status" value="1"/>
</dbReference>
<evidence type="ECO:0000256" key="3">
    <source>
        <dbReference type="ARBA" id="ARBA00023002"/>
    </source>
</evidence>
<dbReference type="InterPro" id="IPR036291">
    <property type="entry name" value="NAD(P)-bd_dom_sf"/>
</dbReference>
<dbReference type="PANTHER" id="PTHR43943">
    <property type="entry name" value="DEHYDROGENASE/REDUCTASE (SDR FAMILY) MEMBER 4"/>
    <property type="match status" value="1"/>
</dbReference>
<keyword evidence="4" id="KW-0520">NAD</keyword>
<keyword evidence="3" id="KW-0560">Oxidoreductase</keyword>